<dbReference type="Proteomes" id="UP000199112">
    <property type="component" value="Unassembled WGS sequence"/>
</dbReference>
<evidence type="ECO:0000256" key="1">
    <source>
        <dbReference type="SAM" id="MobiDB-lite"/>
    </source>
</evidence>
<dbReference type="RefSeq" id="WP_245726661.1">
    <property type="nucleotide sequence ID" value="NZ_FNWL01000001.1"/>
</dbReference>
<organism evidence="3 4">
    <name type="scientific">Natronorubrum sediminis</name>
    <dbReference type="NCBI Taxonomy" id="640943"/>
    <lineage>
        <taxon>Archaea</taxon>
        <taxon>Methanobacteriati</taxon>
        <taxon>Methanobacteriota</taxon>
        <taxon>Stenosarchaea group</taxon>
        <taxon>Halobacteria</taxon>
        <taxon>Halobacteriales</taxon>
        <taxon>Natrialbaceae</taxon>
        <taxon>Natronorubrum</taxon>
    </lineage>
</organism>
<evidence type="ECO:0000313" key="4">
    <source>
        <dbReference type="Proteomes" id="UP000199112"/>
    </source>
</evidence>
<sequence length="135" mass="15253">MGRTNPTYRDSLRALESEWGPMRRALRREYQLDFDRLFDRGRTFADAAGHANPMDPERAFVLSLLLAHEVEIRRLRGELEEMEERISGSKSDGQVPDSRSMGRISGSTDEPDATSDGEPDATRDDEPDATREGPE</sequence>
<reference evidence="4" key="1">
    <citation type="submission" date="2016-10" db="EMBL/GenBank/DDBJ databases">
        <authorList>
            <person name="Varghese N."/>
            <person name="Submissions S."/>
        </authorList>
    </citation>
    <scope>NUCLEOTIDE SEQUENCE [LARGE SCALE GENOMIC DNA]</scope>
    <source>
        <strain evidence="4">CGMCC 1.8981</strain>
    </source>
</reference>
<evidence type="ECO:0000313" key="3">
    <source>
        <dbReference type="EMBL" id="SEH12748.1"/>
    </source>
</evidence>
<feature type="compositionally biased region" description="Basic and acidic residues" evidence="1">
    <location>
        <begin position="120"/>
        <end position="135"/>
    </location>
</feature>
<feature type="compositionally biased region" description="Basic and acidic residues" evidence="1">
    <location>
        <begin position="78"/>
        <end position="87"/>
    </location>
</feature>
<dbReference type="EMBL" id="FNWL01000001">
    <property type="protein sequence ID" value="SEH12748.1"/>
    <property type="molecule type" value="Genomic_DNA"/>
</dbReference>
<gene>
    <name evidence="3" type="ORF">SAMN04487967_0946</name>
</gene>
<feature type="region of interest" description="Disordered" evidence="1">
    <location>
        <begin position="78"/>
        <end position="135"/>
    </location>
</feature>
<dbReference type="AlphaFoldDB" id="A0A1H6FRG1"/>
<dbReference type="InterPro" id="IPR058469">
    <property type="entry name" value="DUF8156"/>
</dbReference>
<keyword evidence="4" id="KW-1185">Reference proteome</keyword>
<feature type="compositionally biased region" description="Acidic residues" evidence="1">
    <location>
        <begin position="109"/>
        <end position="119"/>
    </location>
</feature>
<feature type="domain" description="DUF8156" evidence="2">
    <location>
        <begin position="1"/>
        <end position="93"/>
    </location>
</feature>
<evidence type="ECO:0000259" key="2">
    <source>
        <dbReference type="Pfam" id="PF26485"/>
    </source>
</evidence>
<protein>
    <recommendedName>
        <fullName evidence="2">DUF8156 domain-containing protein</fullName>
    </recommendedName>
</protein>
<name>A0A1H6FRG1_9EURY</name>
<dbReference type="Pfam" id="PF26485">
    <property type="entry name" value="DUF8156"/>
    <property type="match status" value="1"/>
</dbReference>
<proteinExistence type="predicted"/>
<accession>A0A1H6FRG1</accession>